<dbReference type="Proteomes" id="UP001630127">
    <property type="component" value="Unassembled WGS sequence"/>
</dbReference>
<protein>
    <submittedName>
        <fullName evidence="2">Uncharacterized protein</fullName>
    </submittedName>
</protein>
<gene>
    <name evidence="2" type="ORF">ACH5RR_006224</name>
</gene>
<evidence type="ECO:0000313" key="3">
    <source>
        <dbReference type="Proteomes" id="UP001630127"/>
    </source>
</evidence>
<accession>A0ABD3ANE0</accession>
<sequence length="134" mass="13889">MSILPFLYPTSLLSRAISEVRRRPLRSLPTISASATSVQTFHPTNGAAAPPSRLHNTTGTNSHTRNKKIPLTLTLRVSTTASVNGLSSHSCTNASVIAAAAGGGAGECRGAVIVVIVTELFGVWAFVASGVYSL</sequence>
<feature type="region of interest" description="Disordered" evidence="1">
    <location>
        <begin position="42"/>
        <end position="65"/>
    </location>
</feature>
<organism evidence="2 3">
    <name type="scientific">Cinchona calisaya</name>
    <dbReference type="NCBI Taxonomy" id="153742"/>
    <lineage>
        <taxon>Eukaryota</taxon>
        <taxon>Viridiplantae</taxon>
        <taxon>Streptophyta</taxon>
        <taxon>Embryophyta</taxon>
        <taxon>Tracheophyta</taxon>
        <taxon>Spermatophyta</taxon>
        <taxon>Magnoliopsida</taxon>
        <taxon>eudicotyledons</taxon>
        <taxon>Gunneridae</taxon>
        <taxon>Pentapetalae</taxon>
        <taxon>asterids</taxon>
        <taxon>lamiids</taxon>
        <taxon>Gentianales</taxon>
        <taxon>Rubiaceae</taxon>
        <taxon>Cinchonoideae</taxon>
        <taxon>Cinchoneae</taxon>
        <taxon>Cinchona</taxon>
    </lineage>
</organism>
<proteinExistence type="predicted"/>
<reference evidence="2 3" key="1">
    <citation type="submission" date="2024-11" db="EMBL/GenBank/DDBJ databases">
        <title>A near-complete genome assembly of Cinchona calisaya.</title>
        <authorList>
            <person name="Lian D.C."/>
            <person name="Zhao X.W."/>
            <person name="Wei L."/>
        </authorList>
    </citation>
    <scope>NUCLEOTIDE SEQUENCE [LARGE SCALE GENOMIC DNA]</scope>
    <source>
        <tissue evidence="2">Nenye</tissue>
    </source>
</reference>
<name>A0ABD3ANE0_9GENT</name>
<evidence type="ECO:0000256" key="1">
    <source>
        <dbReference type="SAM" id="MobiDB-lite"/>
    </source>
</evidence>
<evidence type="ECO:0000313" key="2">
    <source>
        <dbReference type="EMBL" id="KAL3532703.1"/>
    </source>
</evidence>
<dbReference type="AlphaFoldDB" id="A0ABD3ANE0"/>
<keyword evidence="3" id="KW-1185">Reference proteome</keyword>
<feature type="compositionally biased region" description="Polar residues" evidence="1">
    <location>
        <begin position="54"/>
        <end position="63"/>
    </location>
</feature>
<comment type="caution">
    <text evidence="2">The sequence shown here is derived from an EMBL/GenBank/DDBJ whole genome shotgun (WGS) entry which is preliminary data.</text>
</comment>
<dbReference type="EMBL" id="JBJUIK010000003">
    <property type="protein sequence ID" value="KAL3532703.1"/>
    <property type="molecule type" value="Genomic_DNA"/>
</dbReference>